<comment type="caution">
    <text evidence="2">The sequence shown here is derived from an EMBL/GenBank/DDBJ whole genome shotgun (WGS) entry which is preliminary data.</text>
</comment>
<keyword evidence="3" id="KW-1185">Reference proteome</keyword>
<dbReference type="EMBL" id="PGOL01001939">
    <property type="protein sequence ID" value="PKI52383.1"/>
    <property type="molecule type" value="Genomic_DNA"/>
</dbReference>
<protein>
    <submittedName>
        <fullName evidence="2">Uncharacterized protein</fullName>
    </submittedName>
</protein>
<dbReference type="Proteomes" id="UP000233551">
    <property type="component" value="Unassembled WGS sequence"/>
</dbReference>
<evidence type="ECO:0000313" key="3">
    <source>
        <dbReference type="Proteomes" id="UP000233551"/>
    </source>
</evidence>
<gene>
    <name evidence="2" type="ORF">CRG98_027309</name>
</gene>
<evidence type="ECO:0000313" key="2">
    <source>
        <dbReference type="EMBL" id="PKI52383.1"/>
    </source>
</evidence>
<sequence length="162" mass="19132">MAMVDGSLGSMGHSTPRTRRPCLPIHSRNFWLAPEIRDRLQDPFHCMALLFPRKLYGNAHPREARCYQERLSQSVKMPFDKSIIIWHIAADICYNTDHENAQDCWASKLVSDYTMFLLARRPYILSLTTTKIILLKYAYFKLKQIFEKNLEDYMSFPIWTRP</sequence>
<dbReference type="AlphaFoldDB" id="A0A2I0J8N7"/>
<name>A0A2I0J8N7_PUNGR</name>
<reference evidence="2 3" key="1">
    <citation type="submission" date="2017-11" db="EMBL/GenBank/DDBJ databases">
        <title>De-novo sequencing of pomegranate (Punica granatum L.) genome.</title>
        <authorList>
            <person name="Akparov Z."/>
            <person name="Amiraslanov A."/>
            <person name="Hajiyeva S."/>
            <person name="Abbasov M."/>
            <person name="Kaur K."/>
            <person name="Hamwieh A."/>
            <person name="Solovyev V."/>
            <person name="Salamov A."/>
            <person name="Braich B."/>
            <person name="Kosarev P."/>
            <person name="Mahmoud A."/>
            <person name="Hajiyev E."/>
            <person name="Babayeva S."/>
            <person name="Izzatullayeva V."/>
            <person name="Mammadov A."/>
            <person name="Mammadov A."/>
            <person name="Sharifova S."/>
            <person name="Ojaghi J."/>
            <person name="Eynullazada K."/>
            <person name="Bayramov B."/>
            <person name="Abdulazimova A."/>
            <person name="Shahmuradov I."/>
        </authorList>
    </citation>
    <scope>NUCLEOTIDE SEQUENCE [LARGE SCALE GENOMIC DNA]</scope>
    <source>
        <strain evidence="3">cv. AG2017</strain>
        <tissue evidence="2">Leaf</tissue>
    </source>
</reference>
<evidence type="ECO:0000256" key="1">
    <source>
        <dbReference type="SAM" id="MobiDB-lite"/>
    </source>
</evidence>
<feature type="region of interest" description="Disordered" evidence="1">
    <location>
        <begin position="1"/>
        <end position="20"/>
    </location>
</feature>
<accession>A0A2I0J8N7</accession>
<proteinExistence type="predicted"/>
<organism evidence="2 3">
    <name type="scientific">Punica granatum</name>
    <name type="common">Pomegranate</name>
    <dbReference type="NCBI Taxonomy" id="22663"/>
    <lineage>
        <taxon>Eukaryota</taxon>
        <taxon>Viridiplantae</taxon>
        <taxon>Streptophyta</taxon>
        <taxon>Embryophyta</taxon>
        <taxon>Tracheophyta</taxon>
        <taxon>Spermatophyta</taxon>
        <taxon>Magnoliopsida</taxon>
        <taxon>eudicotyledons</taxon>
        <taxon>Gunneridae</taxon>
        <taxon>Pentapetalae</taxon>
        <taxon>rosids</taxon>
        <taxon>malvids</taxon>
        <taxon>Myrtales</taxon>
        <taxon>Lythraceae</taxon>
        <taxon>Punica</taxon>
    </lineage>
</organism>